<comment type="caution">
    <text evidence="1">The sequence shown here is derived from an EMBL/GenBank/DDBJ whole genome shotgun (WGS) entry which is preliminary data.</text>
</comment>
<evidence type="ECO:0000313" key="1">
    <source>
        <dbReference type="EMBL" id="KAJ8307893.1"/>
    </source>
</evidence>
<proteinExistence type="predicted"/>
<dbReference type="Proteomes" id="UP001217089">
    <property type="component" value="Unassembled WGS sequence"/>
</dbReference>
<evidence type="ECO:0000313" key="2">
    <source>
        <dbReference type="Proteomes" id="UP001217089"/>
    </source>
</evidence>
<accession>A0ABQ9ERQ0</accession>
<keyword evidence="2" id="KW-1185">Reference proteome</keyword>
<reference evidence="1 2" key="1">
    <citation type="submission" date="2022-12" db="EMBL/GenBank/DDBJ databases">
        <title>Chromosome-level genome of Tegillarca granosa.</title>
        <authorList>
            <person name="Kim J."/>
        </authorList>
    </citation>
    <scope>NUCLEOTIDE SEQUENCE [LARGE SCALE GENOMIC DNA]</scope>
    <source>
        <strain evidence="1">Teg-2019</strain>
        <tissue evidence="1">Adductor muscle</tissue>
    </source>
</reference>
<sequence>MYTGYVTKQINEIYDQCMNDFNDNPGGPITTEEAQYKIKNLKHRKTPGNDLIDNKHLIHGVDSLTAILAKLLNDIIKV</sequence>
<name>A0ABQ9ERQ0_TEGGR</name>
<protein>
    <submittedName>
        <fullName evidence="1">Uncharacterized protein</fullName>
    </submittedName>
</protein>
<dbReference type="EMBL" id="JARBDR010000686">
    <property type="protein sequence ID" value="KAJ8307893.1"/>
    <property type="molecule type" value="Genomic_DNA"/>
</dbReference>
<organism evidence="1 2">
    <name type="scientific">Tegillarca granosa</name>
    <name type="common">Malaysian cockle</name>
    <name type="synonym">Anadara granosa</name>
    <dbReference type="NCBI Taxonomy" id="220873"/>
    <lineage>
        <taxon>Eukaryota</taxon>
        <taxon>Metazoa</taxon>
        <taxon>Spiralia</taxon>
        <taxon>Lophotrochozoa</taxon>
        <taxon>Mollusca</taxon>
        <taxon>Bivalvia</taxon>
        <taxon>Autobranchia</taxon>
        <taxon>Pteriomorphia</taxon>
        <taxon>Arcoida</taxon>
        <taxon>Arcoidea</taxon>
        <taxon>Arcidae</taxon>
        <taxon>Tegillarca</taxon>
    </lineage>
</organism>
<gene>
    <name evidence="1" type="ORF">KUTeg_014540</name>
</gene>